<evidence type="ECO:0000313" key="1">
    <source>
        <dbReference type="EMBL" id="KAK7306761.1"/>
    </source>
</evidence>
<sequence length="74" mass="8231">MSRFCLLVGYGDFVYGSNYEEQNKRTESLLRKCEGGLGRELASLSLWVRVKDECMSFGDGSGDSCVTESRGGRH</sequence>
<dbReference type="EMBL" id="JAYMYQ010000011">
    <property type="protein sequence ID" value="KAK7306761.1"/>
    <property type="molecule type" value="Genomic_DNA"/>
</dbReference>
<evidence type="ECO:0000313" key="2">
    <source>
        <dbReference type="Proteomes" id="UP001367508"/>
    </source>
</evidence>
<protein>
    <submittedName>
        <fullName evidence="1">Uncharacterized protein</fullName>
    </submittedName>
</protein>
<dbReference type="Proteomes" id="UP001367508">
    <property type="component" value="Unassembled WGS sequence"/>
</dbReference>
<dbReference type="AlphaFoldDB" id="A0AAN9JYL3"/>
<gene>
    <name evidence="1" type="ORF">VNO77_44717</name>
</gene>
<accession>A0AAN9JYL3</accession>
<organism evidence="1 2">
    <name type="scientific">Canavalia gladiata</name>
    <name type="common">Sword bean</name>
    <name type="synonym">Dolichos gladiatus</name>
    <dbReference type="NCBI Taxonomy" id="3824"/>
    <lineage>
        <taxon>Eukaryota</taxon>
        <taxon>Viridiplantae</taxon>
        <taxon>Streptophyta</taxon>
        <taxon>Embryophyta</taxon>
        <taxon>Tracheophyta</taxon>
        <taxon>Spermatophyta</taxon>
        <taxon>Magnoliopsida</taxon>
        <taxon>eudicotyledons</taxon>
        <taxon>Gunneridae</taxon>
        <taxon>Pentapetalae</taxon>
        <taxon>rosids</taxon>
        <taxon>fabids</taxon>
        <taxon>Fabales</taxon>
        <taxon>Fabaceae</taxon>
        <taxon>Papilionoideae</taxon>
        <taxon>50 kb inversion clade</taxon>
        <taxon>NPAAA clade</taxon>
        <taxon>indigoferoid/millettioid clade</taxon>
        <taxon>Phaseoleae</taxon>
        <taxon>Canavalia</taxon>
    </lineage>
</organism>
<comment type="caution">
    <text evidence="1">The sequence shown here is derived from an EMBL/GenBank/DDBJ whole genome shotgun (WGS) entry which is preliminary data.</text>
</comment>
<reference evidence="1 2" key="1">
    <citation type="submission" date="2024-01" db="EMBL/GenBank/DDBJ databases">
        <title>The genomes of 5 underutilized Papilionoideae crops provide insights into root nodulation and disease resistanc.</title>
        <authorList>
            <person name="Jiang F."/>
        </authorList>
    </citation>
    <scope>NUCLEOTIDE SEQUENCE [LARGE SCALE GENOMIC DNA]</scope>
    <source>
        <strain evidence="1">LVBAO_FW01</strain>
        <tissue evidence="1">Leaves</tissue>
    </source>
</reference>
<keyword evidence="2" id="KW-1185">Reference proteome</keyword>
<proteinExistence type="predicted"/>
<name>A0AAN9JYL3_CANGL</name>